<evidence type="ECO:0000256" key="6">
    <source>
        <dbReference type="ARBA" id="ARBA00023186"/>
    </source>
</evidence>
<dbReference type="AlphaFoldDB" id="A0AAD5S6I0"/>
<name>A0AAD5S6I0_9FUNG</name>
<protein>
    <recommendedName>
        <fullName evidence="7">CAP-Gly domain-containing protein</fullName>
    </recommendedName>
</protein>
<reference evidence="8" key="1">
    <citation type="submission" date="2020-05" db="EMBL/GenBank/DDBJ databases">
        <title>Phylogenomic resolution of chytrid fungi.</title>
        <authorList>
            <person name="Stajich J.E."/>
            <person name="Amses K."/>
            <person name="Simmons R."/>
            <person name="Seto K."/>
            <person name="Myers J."/>
            <person name="Bonds A."/>
            <person name="Quandt C.A."/>
            <person name="Barry K."/>
            <person name="Liu P."/>
            <person name="Grigoriev I."/>
            <person name="Longcore J.E."/>
            <person name="James T.Y."/>
        </authorList>
    </citation>
    <scope>NUCLEOTIDE SEQUENCE</scope>
    <source>
        <strain evidence="8">JEL0318</strain>
    </source>
</reference>
<dbReference type="GO" id="GO:0005737">
    <property type="term" value="C:cytoplasm"/>
    <property type="evidence" value="ECO:0007669"/>
    <property type="project" value="UniProtKB-SubCell"/>
</dbReference>
<dbReference type="InterPro" id="IPR050836">
    <property type="entry name" value="SDS22/Internalin_LRR"/>
</dbReference>
<dbReference type="InterPro" id="IPR036859">
    <property type="entry name" value="CAP-Gly_dom_sf"/>
</dbReference>
<dbReference type="InterPro" id="IPR000938">
    <property type="entry name" value="CAP-Gly_domain"/>
</dbReference>
<dbReference type="Pfam" id="PF12799">
    <property type="entry name" value="LRR_4"/>
    <property type="match status" value="1"/>
</dbReference>
<comment type="similarity">
    <text evidence="2">Belongs to the TBCE family.</text>
</comment>
<dbReference type="Pfam" id="PF01302">
    <property type="entry name" value="CAP_GLY"/>
    <property type="match status" value="1"/>
</dbReference>
<evidence type="ECO:0000313" key="8">
    <source>
        <dbReference type="EMBL" id="KAJ3046672.1"/>
    </source>
</evidence>
<evidence type="ECO:0000256" key="5">
    <source>
        <dbReference type="ARBA" id="ARBA00022737"/>
    </source>
</evidence>
<accession>A0AAD5S6I0</accession>
<dbReference type="SMART" id="SM01052">
    <property type="entry name" value="CAP_GLY"/>
    <property type="match status" value="1"/>
</dbReference>
<proteinExistence type="inferred from homology"/>
<comment type="subcellular location">
    <subcellularLocation>
        <location evidence="1">Cytoplasm</location>
    </subcellularLocation>
</comment>
<organism evidence="8 9">
    <name type="scientific">Rhizophlyctis rosea</name>
    <dbReference type="NCBI Taxonomy" id="64517"/>
    <lineage>
        <taxon>Eukaryota</taxon>
        <taxon>Fungi</taxon>
        <taxon>Fungi incertae sedis</taxon>
        <taxon>Chytridiomycota</taxon>
        <taxon>Chytridiomycota incertae sedis</taxon>
        <taxon>Chytridiomycetes</taxon>
        <taxon>Rhizophlyctidales</taxon>
        <taxon>Rhizophlyctidaceae</taxon>
        <taxon>Rhizophlyctis</taxon>
    </lineage>
</organism>
<dbReference type="SUPFAM" id="SSF52047">
    <property type="entry name" value="RNI-like"/>
    <property type="match status" value="1"/>
</dbReference>
<keyword evidence="3" id="KW-0963">Cytoplasm</keyword>
<dbReference type="InterPro" id="IPR001611">
    <property type="entry name" value="Leu-rich_rpt"/>
</dbReference>
<dbReference type="PANTHER" id="PTHR46652:SF3">
    <property type="entry name" value="LEUCINE-RICH REPEAT-CONTAINING PROTEIN 9"/>
    <property type="match status" value="1"/>
</dbReference>
<dbReference type="PROSITE" id="PS00845">
    <property type="entry name" value="CAP_GLY_1"/>
    <property type="match status" value="1"/>
</dbReference>
<gene>
    <name evidence="8" type="ORF">HK097_000641</name>
</gene>
<dbReference type="Proteomes" id="UP001212841">
    <property type="component" value="Unassembled WGS sequence"/>
</dbReference>
<comment type="caution">
    <text evidence="8">The sequence shown here is derived from an EMBL/GenBank/DDBJ whole genome shotgun (WGS) entry which is preliminary data.</text>
</comment>
<dbReference type="PANTHER" id="PTHR46652">
    <property type="entry name" value="LEUCINE-RICH REPEAT AND IQ DOMAIN-CONTAINING PROTEIN 1-RELATED"/>
    <property type="match status" value="1"/>
</dbReference>
<dbReference type="InterPro" id="IPR029071">
    <property type="entry name" value="Ubiquitin-like_domsf"/>
</dbReference>
<keyword evidence="4" id="KW-0433">Leucine-rich repeat</keyword>
<dbReference type="Gene3D" id="2.30.30.190">
    <property type="entry name" value="CAP Gly-rich-like domain"/>
    <property type="match status" value="1"/>
</dbReference>
<dbReference type="InterPro" id="IPR032675">
    <property type="entry name" value="LRR_dom_sf"/>
</dbReference>
<dbReference type="PROSITE" id="PS51450">
    <property type="entry name" value="LRR"/>
    <property type="match status" value="1"/>
</dbReference>
<dbReference type="PROSITE" id="PS50245">
    <property type="entry name" value="CAP_GLY_2"/>
    <property type="match status" value="1"/>
</dbReference>
<keyword evidence="9" id="KW-1185">Reference proteome</keyword>
<dbReference type="InterPro" id="IPR025875">
    <property type="entry name" value="Leu-rich_rpt_4"/>
</dbReference>
<dbReference type="Gene3D" id="3.10.20.90">
    <property type="entry name" value="Phosphatidylinositol 3-kinase Catalytic Subunit, Chain A, domain 1"/>
    <property type="match status" value="1"/>
</dbReference>
<dbReference type="SUPFAM" id="SSF74924">
    <property type="entry name" value="Cap-Gly domain"/>
    <property type="match status" value="1"/>
</dbReference>
<evidence type="ECO:0000256" key="1">
    <source>
        <dbReference type="ARBA" id="ARBA00004496"/>
    </source>
</evidence>
<keyword evidence="6" id="KW-0143">Chaperone</keyword>
<dbReference type="InterPro" id="IPR044079">
    <property type="entry name" value="Ubl_TBCE"/>
</dbReference>
<feature type="domain" description="CAP-Gly" evidence="7">
    <location>
        <begin position="46"/>
        <end position="81"/>
    </location>
</feature>
<keyword evidence="5" id="KW-0677">Repeat</keyword>
<evidence type="ECO:0000256" key="3">
    <source>
        <dbReference type="ARBA" id="ARBA00022490"/>
    </source>
</evidence>
<evidence type="ECO:0000256" key="4">
    <source>
        <dbReference type="ARBA" id="ARBA00022614"/>
    </source>
</evidence>
<evidence type="ECO:0000256" key="2">
    <source>
        <dbReference type="ARBA" id="ARBA00006286"/>
    </source>
</evidence>
<evidence type="ECO:0000313" key="9">
    <source>
        <dbReference type="Proteomes" id="UP001212841"/>
    </source>
</evidence>
<dbReference type="Gene3D" id="3.80.10.10">
    <property type="entry name" value="Ribonuclease Inhibitor"/>
    <property type="match status" value="2"/>
</dbReference>
<dbReference type="CDD" id="cd17044">
    <property type="entry name" value="Ubl_TBCE"/>
    <property type="match status" value="1"/>
</dbReference>
<sequence>MTITESIGPLADSQEADRIGSRIEVDGHFGSIRFRGAVPAESNTDWYGVEWDDPTRGKHSGTFKGVTYFTTREPTAGSFLKTCSKNIHFARGFLQALSEKYLVQLSDSVVRLGGDGKEVETVGWEKIVKKQTQLSRLKEVGLAGLNIGFHDGAPGEITTTCPSITDLDLSRNLFSSLSDVAKICKELPNLQSLRISFNRFKPLTADSAQEDFPSAFPNLQAITLFGTHITWPELTILSPYLPALTDLHFGFNSLSTFQTPTLITSFKTITLLNLESNSLSSWSEISLLSALPTLQTLFLQNNSLPSIDAPKPIDFPSLKTLNLNTNKISSWQSIHNLNAFPSLCELRFKFNPVLSEIPPTDVHYILIARIGNLTILNGSTITPRNRIDCELFYLGHCAQSRKTLSDADFDSQHPRYKDLVKLHGEPNLAPKSATSTALKDRLLVLTLVCAAKGKSVEKRLPGTMSVRVLRATVGRLFGIRGAVRVRAVSGADGREVELEDEMREVGFYGVESGDRIVVEV</sequence>
<evidence type="ECO:0000259" key="7">
    <source>
        <dbReference type="PROSITE" id="PS50245"/>
    </source>
</evidence>
<dbReference type="EMBL" id="JADGJD010001117">
    <property type="protein sequence ID" value="KAJ3046672.1"/>
    <property type="molecule type" value="Genomic_DNA"/>
</dbReference>
<dbReference type="SUPFAM" id="SSF54236">
    <property type="entry name" value="Ubiquitin-like"/>
    <property type="match status" value="1"/>
</dbReference>